<accession>A0A8J3VJ57</accession>
<keyword evidence="2" id="KW-0378">Hydrolase</keyword>
<keyword evidence="3" id="KW-1185">Reference proteome</keyword>
<dbReference type="PANTHER" id="PTHR30399:SF1">
    <property type="entry name" value="UTP PYROPHOSPHATASE"/>
    <property type="match status" value="1"/>
</dbReference>
<evidence type="ECO:0000259" key="1">
    <source>
        <dbReference type="Pfam" id="PF01863"/>
    </source>
</evidence>
<dbReference type="GO" id="GO:0016787">
    <property type="term" value="F:hydrolase activity"/>
    <property type="evidence" value="ECO:0007669"/>
    <property type="project" value="UniProtKB-KW"/>
</dbReference>
<dbReference type="RefSeq" id="WP_203911525.1">
    <property type="nucleotide sequence ID" value="NZ_BONY01000040.1"/>
</dbReference>
<name>A0A8J3VJ57_9ACTN</name>
<reference evidence="2" key="1">
    <citation type="submission" date="2021-01" db="EMBL/GenBank/DDBJ databases">
        <title>Whole genome shotgun sequence of Rhizocola hellebori NBRC 109834.</title>
        <authorList>
            <person name="Komaki H."/>
            <person name="Tamura T."/>
        </authorList>
    </citation>
    <scope>NUCLEOTIDE SEQUENCE</scope>
    <source>
        <strain evidence="2">NBRC 109834</strain>
    </source>
</reference>
<dbReference type="EMBL" id="BONY01000040">
    <property type="protein sequence ID" value="GIH07751.1"/>
    <property type="molecule type" value="Genomic_DNA"/>
</dbReference>
<dbReference type="InterPro" id="IPR002725">
    <property type="entry name" value="YgjP-like_metallopeptidase"/>
</dbReference>
<feature type="domain" description="YgjP-like metallopeptidase" evidence="1">
    <location>
        <begin position="28"/>
        <end position="231"/>
    </location>
</feature>
<protein>
    <submittedName>
        <fullName evidence="2">Metal-dependent hydrolase</fullName>
    </submittedName>
</protein>
<evidence type="ECO:0000313" key="2">
    <source>
        <dbReference type="EMBL" id="GIH07751.1"/>
    </source>
</evidence>
<dbReference type="Gene3D" id="3.30.2010.10">
    <property type="entry name" value="Metalloproteases ('zincins'), catalytic domain"/>
    <property type="match status" value="1"/>
</dbReference>
<proteinExistence type="predicted"/>
<sequence length="232" mass="27170">MKASTISLIIHGVDVDVVYKKVKYLRIGVYPPLGQVRVSAPTRFGHEQVRLAVIERLPWILRQREHFQTVERQSRREMVSGESHVVFGAAHRLQVIEQPGRERVEADADHLLLFVQAGSTPEHRLALLERWLREQLRQAVIALIAVWEQRLQVTVPQWTIRQMKTRWGSCNPQTRRISFNSELARKPPHCLEYIVVHEMAHYFHDGHGDGFTGFMDSHLPDWRSQRRELNKR</sequence>
<dbReference type="InterPro" id="IPR053136">
    <property type="entry name" value="UTP_pyrophosphatase-like"/>
</dbReference>
<comment type="caution">
    <text evidence="2">The sequence shown here is derived from an EMBL/GenBank/DDBJ whole genome shotgun (WGS) entry which is preliminary data.</text>
</comment>
<dbReference type="Proteomes" id="UP000612899">
    <property type="component" value="Unassembled WGS sequence"/>
</dbReference>
<dbReference type="AlphaFoldDB" id="A0A8J3VJ57"/>
<evidence type="ECO:0000313" key="3">
    <source>
        <dbReference type="Proteomes" id="UP000612899"/>
    </source>
</evidence>
<dbReference type="CDD" id="cd07344">
    <property type="entry name" value="M48_yhfN_like"/>
    <property type="match status" value="1"/>
</dbReference>
<dbReference type="Pfam" id="PF01863">
    <property type="entry name" value="YgjP-like"/>
    <property type="match status" value="1"/>
</dbReference>
<gene>
    <name evidence="2" type="ORF">Rhe02_58180</name>
</gene>
<dbReference type="PANTHER" id="PTHR30399">
    <property type="entry name" value="UNCHARACTERIZED PROTEIN YGJP"/>
    <property type="match status" value="1"/>
</dbReference>
<organism evidence="2 3">
    <name type="scientific">Rhizocola hellebori</name>
    <dbReference type="NCBI Taxonomy" id="1392758"/>
    <lineage>
        <taxon>Bacteria</taxon>
        <taxon>Bacillati</taxon>
        <taxon>Actinomycetota</taxon>
        <taxon>Actinomycetes</taxon>
        <taxon>Micromonosporales</taxon>
        <taxon>Micromonosporaceae</taxon>
        <taxon>Rhizocola</taxon>
    </lineage>
</organism>